<dbReference type="GeneID" id="25253697"/>
<dbReference type="Proteomes" id="UP000030747">
    <property type="component" value="Unassembled WGS sequence"/>
</dbReference>
<dbReference type="OrthoDB" id="349108at2759"/>
<sequence length="488" mass="51200">MKKCVGQSQGDTTAATGPPDACFSPIPCSGSAAGSGSSSSSRQQQGYLEAGTAPSLSEYRTAAFAALSGLVNSALAAGGAAAATAAAVPQRLASLAASAGQSAASEPDLHPEESQQQQEQQQHIDFAAPLPWRCPFHDSGRRQRSPAAAATAAAGGLPRGRHFQRVSGPAAGSRNRSSSRRGPQRRHRISGWRACHSRPYSRPRQQQQQQQQQGSGLWFSDFSLNFVCPLCLAASISAAARGRAVEGVDACLGALQQEQQQQQQQQLQLLQQNSSVSDESECVASAAEGTPLQPHSGPSSAGFALQQEKEQQQQQQQQRLLESQLYCSEARDVQQQRQRRHRALDVIISALLPRSLGSKDPPRAAGVATAATAAAAAAEADTPSSRRVHFVSSLPSRALALAGAAAAAASAAAAAAAAAAPATLRRRQSSSSSSSSSSSCLVESSDSPHYAEYLAFHVEKWREGSFDRLEVDTDDLLVDPLQARCTIM</sequence>
<evidence type="ECO:0000256" key="1">
    <source>
        <dbReference type="SAM" id="MobiDB-lite"/>
    </source>
</evidence>
<feature type="compositionally biased region" description="Polar residues" evidence="1">
    <location>
        <begin position="1"/>
        <end position="15"/>
    </location>
</feature>
<feature type="compositionally biased region" description="Low complexity" evidence="1">
    <location>
        <begin position="167"/>
        <end position="176"/>
    </location>
</feature>
<name>U6KGZ6_EIMTE</name>
<protein>
    <submittedName>
        <fullName evidence="2">Uncharacterized protein</fullName>
    </submittedName>
</protein>
<gene>
    <name evidence="2" type="ORF">ETH_00022925</name>
</gene>
<reference evidence="2" key="2">
    <citation type="submission" date="2013-10" db="EMBL/GenBank/DDBJ databases">
        <authorList>
            <person name="Aslett M."/>
        </authorList>
    </citation>
    <scope>NUCLEOTIDE SEQUENCE [LARGE SCALE GENOMIC DNA]</scope>
    <source>
        <strain evidence="2">Houghton</strain>
    </source>
</reference>
<feature type="region of interest" description="Disordered" evidence="1">
    <location>
        <begin position="1"/>
        <end position="49"/>
    </location>
</feature>
<feature type="region of interest" description="Disordered" evidence="1">
    <location>
        <begin position="98"/>
        <end position="214"/>
    </location>
</feature>
<dbReference type="RefSeq" id="XP_013228062.1">
    <property type="nucleotide sequence ID" value="XM_013372608.1"/>
</dbReference>
<reference evidence="2" key="1">
    <citation type="submission" date="2013-10" db="EMBL/GenBank/DDBJ databases">
        <title>Genomic analysis of the causative agents of coccidiosis in chickens.</title>
        <authorList>
            <person name="Reid A.J."/>
            <person name="Blake D."/>
            <person name="Billington K."/>
            <person name="Browne H."/>
            <person name="Dunn M."/>
            <person name="Hung S."/>
            <person name="Kawahara F."/>
            <person name="Miranda-Saavedra D."/>
            <person name="Mourier T."/>
            <person name="Nagra H."/>
            <person name="Otto T.D."/>
            <person name="Rawlings N."/>
            <person name="Sanchez A."/>
            <person name="Sanders M."/>
            <person name="Subramaniam C."/>
            <person name="Tay Y."/>
            <person name="Dear P."/>
            <person name="Doerig C."/>
            <person name="Gruber A."/>
            <person name="Parkinson J."/>
            <person name="Shirley M."/>
            <person name="Wan K.L."/>
            <person name="Berriman M."/>
            <person name="Tomley F."/>
            <person name="Pain A."/>
        </authorList>
    </citation>
    <scope>NUCLEOTIDE SEQUENCE [LARGE SCALE GENOMIC DNA]</scope>
    <source>
        <strain evidence="2">Houghton</strain>
    </source>
</reference>
<proteinExistence type="predicted"/>
<feature type="compositionally biased region" description="Low complexity" evidence="1">
    <location>
        <begin position="29"/>
        <end position="41"/>
    </location>
</feature>
<keyword evidence="3" id="KW-1185">Reference proteome</keyword>
<dbReference type="VEuPathDB" id="ToxoDB:ETH_00022925"/>
<dbReference type="GO" id="GO:0016592">
    <property type="term" value="C:mediator complex"/>
    <property type="evidence" value="ECO:0007669"/>
    <property type="project" value="TreeGrafter"/>
</dbReference>
<feature type="region of interest" description="Disordered" evidence="1">
    <location>
        <begin position="425"/>
        <end position="444"/>
    </location>
</feature>
<dbReference type="PANTHER" id="PTHR46007:SF8">
    <property type="entry name" value="C2H2-TYPE DOMAIN-CONTAINING PROTEIN"/>
    <property type="match status" value="1"/>
</dbReference>
<evidence type="ECO:0000313" key="3">
    <source>
        <dbReference type="Proteomes" id="UP000030747"/>
    </source>
</evidence>
<dbReference type="AlphaFoldDB" id="U6KGZ6"/>
<accession>U6KGZ6</accession>
<dbReference type="InterPro" id="IPR051647">
    <property type="entry name" value="Mediator_comp_sub12"/>
</dbReference>
<feature type="compositionally biased region" description="Basic residues" evidence="1">
    <location>
        <begin position="177"/>
        <end position="201"/>
    </location>
</feature>
<dbReference type="EMBL" id="HG673748">
    <property type="protein sequence ID" value="CDJ37224.1"/>
    <property type="molecule type" value="Genomic_DNA"/>
</dbReference>
<dbReference type="OMA" id="HRISGWR"/>
<dbReference type="GO" id="GO:0003713">
    <property type="term" value="F:transcription coactivator activity"/>
    <property type="evidence" value="ECO:0007669"/>
    <property type="project" value="TreeGrafter"/>
</dbReference>
<evidence type="ECO:0000313" key="2">
    <source>
        <dbReference type="EMBL" id="CDJ37224.1"/>
    </source>
</evidence>
<feature type="region of interest" description="Disordered" evidence="1">
    <location>
        <begin position="280"/>
        <end position="315"/>
    </location>
</feature>
<dbReference type="VEuPathDB" id="ToxoDB:ETH2_1352500"/>
<organism evidence="2 3">
    <name type="scientific">Eimeria tenella</name>
    <name type="common">Coccidian parasite</name>
    <dbReference type="NCBI Taxonomy" id="5802"/>
    <lineage>
        <taxon>Eukaryota</taxon>
        <taxon>Sar</taxon>
        <taxon>Alveolata</taxon>
        <taxon>Apicomplexa</taxon>
        <taxon>Conoidasida</taxon>
        <taxon>Coccidia</taxon>
        <taxon>Eucoccidiorida</taxon>
        <taxon>Eimeriorina</taxon>
        <taxon>Eimeriidae</taxon>
        <taxon>Eimeria</taxon>
    </lineage>
</organism>
<dbReference type="GO" id="GO:0045944">
    <property type="term" value="P:positive regulation of transcription by RNA polymerase II"/>
    <property type="evidence" value="ECO:0007669"/>
    <property type="project" value="TreeGrafter"/>
</dbReference>
<dbReference type="PANTHER" id="PTHR46007">
    <property type="entry name" value="MEDIATOR OF RNA POLYMERASE II TRANSCRIPTION SUBUNIT 12"/>
    <property type="match status" value="1"/>
</dbReference>